<evidence type="ECO:0000313" key="2">
    <source>
        <dbReference type="EMBL" id="KAG8228457.1"/>
    </source>
</evidence>
<keyword evidence="1" id="KW-0418">Kinase</keyword>
<organism evidence="2 3">
    <name type="scientific">Ladona fulva</name>
    <name type="common">Scarce chaser dragonfly</name>
    <name type="synonym">Libellula fulva</name>
    <dbReference type="NCBI Taxonomy" id="123851"/>
    <lineage>
        <taxon>Eukaryota</taxon>
        <taxon>Metazoa</taxon>
        <taxon>Ecdysozoa</taxon>
        <taxon>Arthropoda</taxon>
        <taxon>Hexapoda</taxon>
        <taxon>Insecta</taxon>
        <taxon>Pterygota</taxon>
        <taxon>Palaeoptera</taxon>
        <taxon>Odonata</taxon>
        <taxon>Epiprocta</taxon>
        <taxon>Anisoptera</taxon>
        <taxon>Libelluloidea</taxon>
        <taxon>Libellulidae</taxon>
        <taxon>Ladona</taxon>
    </lineage>
</organism>
<dbReference type="InterPro" id="IPR017437">
    <property type="entry name" value="ATP-NAD_kinase_PpnK-typ_C"/>
</dbReference>
<dbReference type="Gene3D" id="3.40.50.10330">
    <property type="entry name" value="Probable inorganic polyphosphate/atp-NAD kinase, domain 1"/>
    <property type="match status" value="1"/>
</dbReference>
<keyword evidence="1" id="KW-0067">ATP-binding</keyword>
<accession>A0A8K0P0F7</accession>
<dbReference type="InterPro" id="IPR017438">
    <property type="entry name" value="ATP-NAD_kinase_N"/>
</dbReference>
<evidence type="ECO:0000313" key="3">
    <source>
        <dbReference type="Proteomes" id="UP000792457"/>
    </source>
</evidence>
<keyword evidence="1" id="KW-0520">NAD</keyword>
<gene>
    <name evidence="2" type="ORF">J437_LFUL009108</name>
</gene>
<dbReference type="InterPro" id="IPR012355">
    <property type="entry name" value="NADK2_mit"/>
</dbReference>
<dbReference type="OrthoDB" id="185618at2759"/>
<comment type="catalytic activity">
    <reaction evidence="1">
        <text>NAD(+) + ATP = ADP + NADP(+) + H(+)</text>
        <dbReference type="Rhea" id="RHEA:18629"/>
        <dbReference type="ChEBI" id="CHEBI:15378"/>
        <dbReference type="ChEBI" id="CHEBI:30616"/>
        <dbReference type="ChEBI" id="CHEBI:57540"/>
        <dbReference type="ChEBI" id="CHEBI:58349"/>
        <dbReference type="ChEBI" id="CHEBI:456216"/>
        <dbReference type="EC" id="2.7.1.23"/>
    </reaction>
</comment>
<keyword evidence="1" id="KW-0808">Transferase</keyword>
<dbReference type="PANTHER" id="PTHR13158">
    <property type="match status" value="1"/>
</dbReference>
<dbReference type="InterPro" id="IPR016064">
    <property type="entry name" value="NAD/diacylglycerol_kinase_sf"/>
</dbReference>
<comment type="similarity">
    <text evidence="1">Belongs to the NAD kinase family.</text>
</comment>
<dbReference type="GO" id="GO:0042803">
    <property type="term" value="F:protein homodimerization activity"/>
    <property type="evidence" value="ECO:0007669"/>
    <property type="project" value="UniProtKB-UniRule"/>
</dbReference>
<comment type="caution">
    <text evidence="2">The sequence shown here is derived from an EMBL/GenBank/DDBJ whole genome shotgun (WGS) entry which is preliminary data.</text>
</comment>
<comment type="subunit">
    <text evidence="1">Homodimer.</text>
</comment>
<dbReference type="GO" id="GO:0005739">
    <property type="term" value="C:mitochondrion"/>
    <property type="evidence" value="ECO:0007669"/>
    <property type="project" value="UniProtKB-SubCell"/>
</dbReference>
<dbReference type="SUPFAM" id="SSF111331">
    <property type="entry name" value="NAD kinase/diacylglycerol kinase-like"/>
    <property type="match status" value="1"/>
</dbReference>
<keyword evidence="3" id="KW-1185">Reference proteome</keyword>
<comment type="subcellular location">
    <subcellularLocation>
        <location evidence="1">Mitochondrion</location>
    </subcellularLocation>
</comment>
<dbReference type="AlphaFoldDB" id="A0A8K0P0F7"/>
<name>A0A8K0P0F7_LADFU</name>
<dbReference type="Proteomes" id="UP000792457">
    <property type="component" value="Unassembled WGS sequence"/>
</dbReference>
<dbReference type="EMBL" id="KZ308372">
    <property type="protein sequence ID" value="KAG8228457.1"/>
    <property type="molecule type" value="Genomic_DNA"/>
</dbReference>
<dbReference type="PANTHER" id="PTHR13158:SF5">
    <property type="entry name" value="NAD KINASE 2, MITOCHONDRIAL"/>
    <property type="match status" value="1"/>
</dbReference>
<reference evidence="2" key="1">
    <citation type="submission" date="2013-04" db="EMBL/GenBank/DDBJ databases">
        <authorList>
            <person name="Qu J."/>
            <person name="Murali S.C."/>
            <person name="Bandaranaike D."/>
            <person name="Bellair M."/>
            <person name="Blankenburg K."/>
            <person name="Chao H."/>
            <person name="Dinh H."/>
            <person name="Doddapaneni H."/>
            <person name="Downs B."/>
            <person name="Dugan-Rocha S."/>
            <person name="Elkadiri S."/>
            <person name="Gnanaolivu R.D."/>
            <person name="Hernandez B."/>
            <person name="Javaid M."/>
            <person name="Jayaseelan J.C."/>
            <person name="Lee S."/>
            <person name="Li M."/>
            <person name="Ming W."/>
            <person name="Munidasa M."/>
            <person name="Muniz J."/>
            <person name="Nguyen L."/>
            <person name="Ongeri F."/>
            <person name="Osuji N."/>
            <person name="Pu L.-L."/>
            <person name="Puazo M."/>
            <person name="Qu C."/>
            <person name="Quiroz J."/>
            <person name="Raj R."/>
            <person name="Weissenberger G."/>
            <person name="Xin Y."/>
            <person name="Zou X."/>
            <person name="Han Y."/>
            <person name="Richards S."/>
            <person name="Worley K."/>
            <person name="Muzny D."/>
            <person name="Gibbs R."/>
        </authorList>
    </citation>
    <scope>NUCLEOTIDE SEQUENCE</scope>
    <source>
        <strain evidence="2">Sampled in the wild</strain>
    </source>
</reference>
<dbReference type="EC" id="2.7.1.23" evidence="1"/>
<dbReference type="GO" id="GO:0005524">
    <property type="term" value="F:ATP binding"/>
    <property type="evidence" value="ECO:0007669"/>
    <property type="project" value="UniProtKB-UniRule"/>
</dbReference>
<comment type="function">
    <text evidence="1">Mitochondrial NAD(+) kinase that phosphorylates NAD(+) to yield NADP(+). Can use both ATP or inorganic polyphosphate as the phosphoryl donor.</text>
</comment>
<keyword evidence="1" id="KW-0547">Nucleotide-binding</keyword>
<dbReference type="GO" id="GO:0019674">
    <property type="term" value="P:NAD+ metabolic process"/>
    <property type="evidence" value="ECO:0007669"/>
    <property type="project" value="UniProtKB-UniRule"/>
</dbReference>
<proteinExistence type="inferred from homology"/>
<dbReference type="PIRSF" id="PIRSF017565">
    <property type="entry name" value="Kin_ATP-NAD_euk"/>
    <property type="match status" value="1"/>
</dbReference>
<keyword evidence="1" id="KW-0496">Mitochondrion</keyword>
<dbReference type="GO" id="GO:0006741">
    <property type="term" value="P:NADP+ biosynthetic process"/>
    <property type="evidence" value="ECO:0007669"/>
    <property type="project" value="UniProtKB-UniRule"/>
</dbReference>
<dbReference type="Gene3D" id="2.60.200.30">
    <property type="entry name" value="Probable inorganic polyphosphate/atp-NAD kinase, domain 2"/>
    <property type="match status" value="1"/>
</dbReference>
<reference evidence="2" key="2">
    <citation type="submission" date="2017-10" db="EMBL/GenBank/DDBJ databases">
        <title>Ladona fulva Genome sequencing and assembly.</title>
        <authorList>
            <person name="Murali S."/>
            <person name="Richards S."/>
            <person name="Bandaranaike D."/>
            <person name="Bellair M."/>
            <person name="Blankenburg K."/>
            <person name="Chao H."/>
            <person name="Dinh H."/>
            <person name="Doddapaneni H."/>
            <person name="Dugan-Rocha S."/>
            <person name="Elkadiri S."/>
            <person name="Gnanaolivu R."/>
            <person name="Hernandez B."/>
            <person name="Skinner E."/>
            <person name="Javaid M."/>
            <person name="Lee S."/>
            <person name="Li M."/>
            <person name="Ming W."/>
            <person name="Munidasa M."/>
            <person name="Muniz J."/>
            <person name="Nguyen L."/>
            <person name="Hughes D."/>
            <person name="Osuji N."/>
            <person name="Pu L.-L."/>
            <person name="Puazo M."/>
            <person name="Qu C."/>
            <person name="Quiroz J."/>
            <person name="Raj R."/>
            <person name="Weissenberger G."/>
            <person name="Xin Y."/>
            <person name="Zou X."/>
            <person name="Han Y."/>
            <person name="Worley K."/>
            <person name="Muzny D."/>
            <person name="Gibbs R."/>
        </authorList>
    </citation>
    <scope>NUCLEOTIDE SEQUENCE</scope>
    <source>
        <strain evidence="2">Sampled in the wild</strain>
    </source>
</reference>
<sequence length="474" mass="53378">MLCVFVMFKSRILLEKGRIVFQVSRIFGSPVMELPSPFSSASSTPPFTVMTNSVGINATPNALSTRSRSPLQSSAIHERVRPVFPLKRALVLSKLSRYEFERYRHPDLSEEELEKVLRKRGSDYDTLLFHHQLHKRCEGVVVAALEDAGAETRVVNRFDYTESNIAWADAIFPTGGDGTFLLAASRILDSTKPVVGFNSDPSRSEGYLCLPKYYSSNVKEAVEKLKNGDFLWLHRKRIRITLIGDRVDDPPIELHDQQLLHPEYRFFDCIQEQHKTALKSKDIPESSAKRRVLPVLALNEVFIGECLSARVSYYEMEVDGGERRKVKSSGMCVSTGTGSTSWTFSIDRLTHQSVEELVRIIADETGIGPDKLSDKNLSLVDRITSRFNNTLVFKPDENKMAYTIRDLICRGIWPKRNENVRPRGYATRIVVKSRCFDAGLVVDGGVSFSFNDGTSAILEIHDPDALLTVNLLPT</sequence>
<evidence type="ECO:0000256" key="1">
    <source>
        <dbReference type="PIRNR" id="PIRNR017565"/>
    </source>
</evidence>
<protein>
    <recommendedName>
        <fullName evidence="1">NAD kinase 2, mitochondrial</fullName>
        <ecNumber evidence="1">2.7.1.23</ecNumber>
    </recommendedName>
    <alternativeName>
        <fullName evidence="1">NAD kinase domain-containing protein 1, mitochondrial</fullName>
    </alternativeName>
</protein>
<dbReference type="GO" id="GO:0003951">
    <property type="term" value="F:NAD+ kinase activity"/>
    <property type="evidence" value="ECO:0007669"/>
    <property type="project" value="UniProtKB-UniRule"/>
</dbReference>
<keyword evidence="1" id="KW-0521">NADP</keyword>